<dbReference type="EMBL" id="JASPKY010000107">
    <property type="protein sequence ID" value="KAK9736900.1"/>
    <property type="molecule type" value="Genomic_DNA"/>
</dbReference>
<dbReference type="PROSITE" id="PS50158">
    <property type="entry name" value="ZF_CCHC"/>
    <property type="match status" value="1"/>
</dbReference>
<protein>
    <submittedName>
        <fullName evidence="4">Zinc knuckle</fullName>
    </submittedName>
</protein>
<feature type="region of interest" description="Disordered" evidence="2">
    <location>
        <begin position="144"/>
        <end position="163"/>
    </location>
</feature>
<comment type="caution">
    <text evidence="4">The sequence shown here is derived from an EMBL/GenBank/DDBJ whole genome shotgun (WGS) entry which is preliminary data.</text>
</comment>
<gene>
    <name evidence="4" type="ORF">QE152_g11189</name>
</gene>
<accession>A0AAW1LQY8</accession>
<evidence type="ECO:0000259" key="3">
    <source>
        <dbReference type="PROSITE" id="PS50158"/>
    </source>
</evidence>
<dbReference type="Pfam" id="PF00098">
    <property type="entry name" value="zf-CCHC"/>
    <property type="match status" value="1"/>
</dbReference>
<evidence type="ECO:0000256" key="2">
    <source>
        <dbReference type="SAM" id="MobiDB-lite"/>
    </source>
</evidence>
<dbReference type="PANTHER" id="PTHR47481:SF7">
    <property type="entry name" value="CCHC-TYPE DOMAIN-CONTAINING PROTEIN"/>
    <property type="match status" value="1"/>
</dbReference>
<keyword evidence="1" id="KW-0479">Metal-binding</keyword>
<evidence type="ECO:0000313" key="5">
    <source>
        <dbReference type="Proteomes" id="UP001458880"/>
    </source>
</evidence>
<organism evidence="4 5">
    <name type="scientific">Popillia japonica</name>
    <name type="common">Japanese beetle</name>
    <dbReference type="NCBI Taxonomy" id="7064"/>
    <lineage>
        <taxon>Eukaryota</taxon>
        <taxon>Metazoa</taxon>
        <taxon>Ecdysozoa</taxon>
        <taxon>Arthropoda</taxon>
        <taxon>Hexapoda</taxon>
        <taxon>Insecta</taxon>
        <taxon>Pterygota</taxon>
        <taxon>Neoptera</taxon>
        <taxon>Endopterygota</taxon>
        <taxon>Coleoptera</taxon>
        <taxon>Polyphaga</taxon>
        <taxon>Scarabaeiformia</taxon>
        <taxon>Scarabaeidae</taxon>
        <taxon>Rutelinae</taxon>
        <taxon>Popillia</taxon>
    </lineage>
</organism>
<dbReference type="PANTHER" id="PTHR47481">
    <property type="match status" value="1"/>
</dbReference>
<evidence type="ECO:0000256" key="1">
    <source>
        <dbReference type="PROSITE-ProRule" id="PRU00047"/>
    </source>
</evidence>
<dbReference type="Pfam" id="PF14223">
    <property type="entry name" value="Retrotran_gag_2"/>
    <property type="match status" value="1"/>
</dbReference>
<dbReference type="GO" id="GO:0008270">
    <property type="term" value="F:zinc ion binding"/>
    <property type="evidence" value="ECO:0007669"/>
    <property type="project" value="UniProtKB-KW"/>
</dbReference>
<dbReference type="SUPFAM" id="SSF57756">
    <property type="entry name" value="Retrovirus zinc finger-like domains"/>
    <property type="match status" value="1"/>
</dbReference>
<reference evidence="4 5" key="1">
    <citation type="journal article" date="2024" name="BMC Genomics">
        <title>De novo assembly and annotation of Popillia japonica's genome with initial clues to its potential as an invasive pest.</title>
        <authorList>
            <person name="Cucini C."/>
            <person name="Boschi S."/>
            <person name="Funari R."/>
            <person name="Cardaioli E."/>
            <person name="Iannotti N."/>
            <person name="Marturano G."/>
            <person name="Paoli F."/>
            <person name="Bruttini M."/>
            <person name="Carapelli A."/>
            <person name="Frati F."/>
            <person name="Nardi F."/>
        </authorList>
    </citation>
    <scope>NUCLEOTIDE SEQUENCE [LARGE SCALE GENOMIC DNA]</scope>
    <source>
        <strain evidence="4">DMR45628</strain>
    </source>
</reference>
<keyword evidence="1" id="KW-0862">Zinc</keyword>
<dbReference type="AlphaFoldDB" id="A0AAW1LQY8"/>
<sequence>MMKSLEDVFERKSVFTKLTLKRKLLTLKVKKNEKLEDHFLNFDTIIRELENAGLKMEEEDKVCHLLLTLHDEYNAVITAIETVNQKITMDFVKSRLLDEELKVKARTGERNSQNGSSSDQVMFQATHFVCYKCGKEGHKMSECKSKETYRSSTRGQSMSRRRGNRYVRRGRGTINTENANQVEDQISFIALNCENMQKNKNTFRLDSGATQNLAISELEEYMTDTIELDHEIKICVANGDIMVAKKKGKIHGICQGRSLTIDALIVNGMKHNLISVSEIIKKGHTVTFQKDKVKIKGNNFELIGKSQNNLFILEIEIEESKSDVCNSTEIKDVNQWHRRLGHLSIEMD</sequence>
<keyword evidence="5" id="KW-1185">Reference proteome</keyword>
<dbReference type="GO" id="GO:0003676">
    <property type="term" value="F:nucleic acid binding"/>
    <property type="evidence" value="ECO:0007669"/>
    <property type="project" value="InterPro"/>
</dbReference>
<dbReference type="InterPro" id="IPR001878">
    <property type="entry name" value="Znf_CCHC"/>
</dbReference>
<dbReference type="InterPro" id="IPR036875">
    <property type="entry name" value="Znf_CCHC_sf"/>
</dbReference>
<feature type="domain" description="CCHC-type" evidence="3">
    <location>
        <begin position="130"/>
        <end position="145"/>
    </location>
</feature>
<proteinExistence type="predicted"/>
<dbReference type="Proteomes" id="UP001458880">
    <property type="component" value="Unassembled WGS sequence"/>
</dbReference>
<evidence type="ECO:0000313" key="4">
    <source>
        <dbReference type="EMBL" id="KAK9736900.1"/>
    </source>
</evidence>
<name>A0AAW1LQY8_POPJA</name>
<keyword evidence="1" id="KW-0863">Zinc-finger</keyword>
<dbReference type="SMART" id="SM00343">
    <property type="entry name" value="ZnF_C2HC"/>
    <property type="match status" value="1"/>
</dbReference>